<dbReference type="PANTHER" id="PTHR24321">
    <property type="entry name" value="DEHYDROGENASES, SHORT CHAIN"/>
    <property type="match status" value="1"/>
</dbReference>
<dbReference type="EMBL" id="JAPWIS010000028">
    <property type="protein sequence ID" value="MCZ4589058.1"/>
    <property type="molecule type" value="Genomic_DNA"/>
</dbReference>
<dbReference type="PRINTS" id="PR00081">
    <property type="entry name" value="GDHRDH"/>
</dbReference>
<organism evidence="4 6">
    <name type="scientific">Rhodococcus opacus</name>
    <name type="common">Nocardia opaca</name>
    <dbReference type="NCBI Taxonomy" id="37919"/>
    <lineage>
        <taxon>Bacteria</taxon>
        <taxon>Bacillati</taxon>
        <taxon>Actinomycetota</taxon>
        <taxon>Actinomycetes</taxon>
        <taxon>Mycobacteriales</taxon>
        <taxon>Nocardiaceae</taxon>
        <taxon>Rhodococcus</taxon>
    </lineage>
</organism>
<dbReference type="Gene3D" id="3.40.50.720">
    <property type="entry name" value="NAD(P)-binding Rossmann-like Domain"/>
    <property type="match status" value="1"/>
</dbReference>
<dbReference type="SUPFAM" id="SSF51735">
    <property type="entry name" value="NAD(P)-binding Rossmann-fold domains"/>
    <property type="match status" value="1"/>
</dbReference>
<comment type="similarity">
    <text evidence="1">Belongs to the short-chain dehydrogenases/reductases (SDR) family.</text>
</comment>
<dbReference type="Proteomes" id="UP001066327">
    <property type="component" value="Unassembled WGS sequence"/>
</dbReference>
<keyword evidence="5" id="KW-1185">Reference proteome</keyword>
<dbReference type="GO" id="GO:0016491">
    <property type="term" value="F:oxidoreductase activity"/>
    <property type="evidence" value="ECO:0007669"/>
    <property type="project" value="UniProtKB-KW"/>
</dbReference>
<dbReference type="EMBL" id="CP130953">
    <property type="protein sequence ID" value="WLF46873.1"/>
    <property type="molecule type" value="Genomic_DNA"/>
</dbReference>
<dbReference type="PANTHER" id="PTHR24321:SF8">
    <property type="entry name" value="ESTRADIOL 17-BETA-DEHYDROGENASE 8-RELATED"/>
    <property type="match status" value="1"/>
</dbReference>
<dbReference type="AlphaFoldDB" id="A0AAX3YC77"/>
<reference evidence="3" key="1">
    <citation type="submission" date="2022-12" db="EMBL/GenBank/DDBJ databases">
        <authorList>
            <person name="Krivoruchko A.V."/>
            <person name="Elkin A."/>
        </authorList>
    </citation>
    <scope>NUCLEOTIDE SEQUENCE</scope>
    <source>
        <strain evidence="3">IEGM 249</strain>
    </source>
</reference>
<gene>
    <name evidence="3" type="ORF">O4328_36325</name>
    <name evidence="4" type="ORF">Q5707_34195</name>
</gene>
<dbReference type="FunFam" id="3.40.50.720:FF:000084">
    <property type="entry name" value="Short-chain dehydrogenase reductase"/>
    <property type="match status" value="1"/>
</dbReference>
<name>A0AAX3YC77_RHOOP</name>
<protein>
    <submittedName>
        <fullName evidence="4">SDR family oxidoreductase</fullName>
    </submittedName>
</protein>
<dbReference type="InterPro" id="IPR020904">
    <property type="entry name" value="Sc_DH/Rdtase_CS"/>
</dbReference>
<evidence type="ECO:0000256" key="2">
    <source>
        <dbReference type="ARBA" id="ARBA00023002"/>
    </source>
</evidence>
<dbReference type="InterPro" id="IPR036291">
    <property type="entry name" value="NAD(P)-bd_dom_sf"/>
</dbReference>
<dbReference type="Proteomes" id="UP001231166">
    <property type="component" value="Chromosome"/>
</dbReference>
<dbReference type="Pfam" id="PF13561">
    <property type="entry name" value="adh_short_C2"/>
    <property type="match status" value="1"/>
</dbReference>
<keyword evidence="2" id="KW-0560">Oxidoreductase</keyword>
<sequence length="285" mass="30002">MTNCMIDLTGKVAIVTGAASFHGDDDPYRVGQGSSTASLFAQLGAKVVLADINGEVAEQRAKQIRADGGDAIAVETDVRVEEQVQRMIATAVDEFGRLDILHNNAADLRIPWEPGDPPITEFVVDTFRAQIETLLLGPMLGCKHAIPAMVNTGGGSITCTSSISGEMGELNLTTYGVAKAGVNQLVRAVSAQHGKQGIRCNAVAPGLVLSSPSLQLGDELITQYTRHCDTPHVGQPEDIARVVAFLHSNAARYITGQVIRVDGGFTEHSPMVTEGRASGLVAGTT</sequence>
<evidence type="ECO:0000313" key="4">
    <source>
        <dbReference type="EMBL" id="WLF46873.1"/>
    </source>
</evidence>
<evidence type="ECO:0000256" key="1">
    <source>
        <dbReference type="ARBA" id="ARBA00006484"/>
    </source>
</evidence>
<dbReference type="CDD" id="cd05233">
    <property type="entry name" value="SDR_c"/>
    <property type="match status" value="1"/>
</dbReference>
<dbReference type="RefSeq" id="WP_240961109.1">
    <property type="nucleotide sequence ID" value="NZ_CP110469.1"/>
</dbReference>
<dbReference type="InterPro" id="IPR002347">
    <property type="entry name" value="SDR_fam"/>
</dbReference>
<evidence type="ECO:0000313" key="6">
    <source>
        <dbReference type="Proteomes" id="UP001231166"/>
    </source>
</evidence>
<dbReference type="PROSITE" id="PS00061">
    <property type="entry name" value="ADH_SHORT"/>
    <property type="match status" value="1"/>
</dbReference>
<reference evidence="4" key="2">
    <citation type="submission" date="2023-07" db="EMBL/GenBank/DDBJ databases">
        <title>Genomic analysis of Rhodococcus opacus VOC-14 with glycol ethers degradation activity.</title>
        <authorList>
            <person name="Narkevich D.A."/>
            <person name="Hlushen A.M."/>
            <person name="Akhremchuk A.E."/>
            <person name="Sikolenko M.A."/>
            <person name="Valentovich L.N."/>
        </authorList>
    </citation>
    <scope>NUCLEOTIDE SEQUENCE</scope>
    <source>
        <strain evidence="4">VOC-14</strain>
    </source>
</reference>
<proteinExistence type="inferred from homology"/>
<accession>A0AAX3YC77</accession>
<evidence type="ECO:0000313" key="5">
    <source>
        <dbReference type="Proteomes" id="UP001066327"/>
    </source>
</evidence>
<evidence type="ECO:0000313" key="3">
    <source>
        <dbReference type="EMBL" id="MCZ4589058.1"/>
    </source>
</evidence>